<proteinExistence type="inferred from homology"/>
<sequence>MSRVNTPQFNKIVVLVAALLISALFLAMIRHFLVTILLAGIFAGLAYPLFSRFLSLSGERRSLSAILTLTIFFLIVFMPLVAVFSIVVGQAISLSKTVIPLVRDQLQDPEALPSLISGLPFYHDIEKYSDLILGRIAEVLGNLGTTVISSFSAFTWSALYDIALFIIFWYTMFFLLRDGHTLMAKIQNYLPLAENDQKRLLDRFVSVTRASLKGSLIIAVVQGSLAGLAFHVAGIENAVFWGAIMAMLSILPLIGSPLIWVPAVIIQAFSGNYVEAIGLLLFCSIVVGQIDNVMRPILVGRDTSMHELFIFFGTLGGIGMFGLPGFIIGPVVAALFVTVWDIYGETFSEPLVEGHSAGQAAGGDGSTP</sequence>
<feature type="transmembrane region" description="Helical" evidence="6">
    <location>
        <begin position="239"/>
        <end position="261"/>
    </location>
</feature>
<evidence type="ECO:0008006" key="9">
    <source>
        <dbReference type="Google" id="ProtNLM"/>
    </source>
</evidence>
<dbReference type="RefSeq" id="WP_012501496.1">
    <property type="nucleotide sequence ID" value="NC_011027.1"/>
</dbReference>
<dbReference type="PANTHER" id="PTHR21716">
    <property type="entry name" value="TRANSMEMBRANE PROTEIN"/>
    <property type="match status" value="1"/>
</dbReference>
<reference evidence="7" key="1">
    <citation type="submission" date="2008-06" db="EMBL/GenBank/DDBJ databases">
        <title>Complete sequence of Chlorobaculum parvum NCIB 8327.</title>
        <authorList>
            <consortium name="US DOE Joint Genome Institute"/>
            <person name="Lucas S."/>
            <person name="Copeland A."/>
            <person name="Lapidus A."/>
            <person name="Glavina del Rio T."/>
            <person name="Dalin E."/>
            <person name="Tice H."/>
            <person name="Bruce D."/>
            <person name="Goodwin L."/>
            <person name="Pitluck S."/>
            <person name="Schmutz J."/>
            <person name="Larimer F."/>
            <person name="Land M."/>
            <person name="Hauser L."/>
            <person name="Kyrpides N."/>
            <person name="Mikhailova N."/>
            <person name="Zhao F."/>
            <person name="Li T."/>
            <person name="Liu Z."/>
            <person name="Overmann J."/>
            <person name="Bryant D.A."/>
            <person name="Richardson P."/>
        </authorList>
    </citation>
    <scope>NUCLEOTIDE SEQUENCE [LARGE SCALE GENOMIC DNA]</scope>
    <source>
        <strain evidence="7">NCIB 8327</strain>
    </source>
</reference>
<keyword evidence="5 6" id="KW-0472">Membrane</keyword>
<dbReference type="Proteomes" id="UP000008811">
    <property type="component" value="Chromosome"/>
</dbReference>
<dbReference type="HOGENOM" id="CLU_041771_2_3_10"/>
<dbReference type="STRING" id="517417.Cpar_0235"/>
<comment type="subcellular location">
    <subcellularLocation>
        <location evidence="1">Membrane</location>
        <topology evidence="1">Multi-pass membrane protein</topology>
    </subcellularLocation>
</comment>
<evidence type="ECO:0000256" key="3">
    <source>
        <dbReference type="ARBA" id="ARBA00022692"/>
    </source>
</evidence>
<dbReference type="EMBL" id="CP001099">
    <property type="protein sequence ID" value="ACF10662.1"/>
    <property type="molecule type" value="Genomic_DNA"/>
</dbReference>
<gene>
    <name evidence="7" type="ordered locus">Cpar_0235</name>
</gene>
<keyword evidence="4 6" id="KW-1133">Transmembrane helix</keyword>
<evidence type="ECO:0000256" key="1">
    <source>
        <dbReference type="ARBA" id="ARBA00004141"/>
    </source>
</evidence>
<dbReference type="Pfam" id="PF01594">
    <property type="entry name" value="AI-2E_transport"/>
    <property type="match status" value="1"/>
</dbReference>
<evidence type="ECO:0000313" key="7">
    <source>
        <dbReference type="EMBL" id="ACF10662.1"/>
    </source>
</evidence>
<evidence type="ECO:0000256" key="5">
    <source>
        <dbReference type="ARBA" id="ARBA00023136"/>
    </source>
</evidence>
<dbReference type="InterPro" id="IPR002549">
    <property type="entry name" value="AI-2E-like"/>
</dbReference>
<dbReference type="eggNOG" id="COG0628">
    <property type="taxonomic scope" value="Bacteria"/>
</dbReference>
<dbReference type="PANTHER" id="PTHR21716:SF4">
    <property type="entry name" value="TRANSMEMBRANE PROTEIN 245"/>
    <property type="match status" value="1"/>
</dbReference>
<feature type="transmembrane region" description="Helical" evidence="6">
    <location>
        <begin position="310"/>
        <end position="337"/>
    </location>
</feature>
<organism evidence="7 8">
    <name type="scientific">Chlorobaculum parvum (strain DSM 263 / NCIMB 8327)</name>
    <name type="common">Chlorobium vibrioforme subsp. thiosulfatophilum</name>
    <dbReference type="NCBI Taxonomy" id="517417"/>
    <lineage>
        <taxon>Bacteria</taxon>
        <taxon>Pseudomonadati</taxon>
        <taxon>Chlorobiota</taxon>
        <taxon>Chlorobiia</taxon>
        <taxon>Chlorobiales</taxon>
        <taxon>Chlorobiaceae</taxon>
        <taxon>Chlorobaculum</taxon>
    </lineage>
</organism>
<dbReference type="AlphaFoldDB" id="B3QR31"/>
<evidence type="ECO:0000256" key="2">
    <source>
        <dbReference type="ARBA" id="ARBA00009773"/>
    </source>
</evidence>
<accession>B3QR31</accession>
<name>B3QR31_CHLP8</name>
<evidence type="ECO:0000256" key="6">
    <source>
        <dbReference type="SAM" id="Phobius"/>
    </source>
</evidence>
<feature type="transmembrane region" description="Helical" evidence="6">
    <location>
        <begin position="66"/>
        <end position="92"/>
    </location>
</feature>
<feature type="transmembrane region" description="Helical" evidence="6">
    <location>
        <begin position="35"/>
        <end position="54"/>
    </location>
</feature>
<evidence type="ECO:0000256" key="4">
    <source>
        <dbReference type="ARBA" id="ARBA00022989"/>
    </source>
</evidence>
<comment type="similarity">
    <text evidence="2">Belongs to the autoinducer-2 exporter (AI-2E) (TC 2.A.86) family.</text>
</comment>
<feature type="transmembrane region" description="Helical" evidence="6">
    <location>
        <begin position="153"/>
        <end position="176"/>
    </location>
</feature>
<keyword evidence="3 6" id="KW-0812">Transmembrane</keyword>
<dbReference type="GO" id="GO:0016020">
    <property type="term" value="C:membrane"/>
    <property type="evidence" value="ECO:0007669"/>
    <property type="project" value="UniProtKB-SubCell"/>
</dbReference>
<dbReference type="KEGG" id="cpc:Cpar_0235"/>
<feature type="transmembrane region" description="Helical" evidence="6">
    <location>
        <begin position="216"/>
        <end position="233"/>
    </location>
</feature>
<keyword evidence="8" id="KW-1185">Reference proteome</keyword>
<feature type="transmembrane region" description="Helical" evidence="6">
    <location>
        <begin position="12"/>
        <end position="29"/>
    </location>
</feature>
<evidence type="ECO:0000313" key="8">
    <source>
        <dbReference type="Proteomes" id="UP000008811"/>
    </source>
</evidence>
<protein>
    <recommendedName>
        <fullName evidence="9">AI-2E family transporter</fullName>
    </recommendedName>
</protein>
<feature type="transmembrane region" description="Helical" evidence="6">
    <location>
        <begin position="273"/>
        <end position="290"/>
    </location>
</feature>